<keyword evidence="5" id="KW-1185">Reference proteome</keyword>
<accession>A0A1J5N6Z1</accession>
<feature type="domain" description="Potassium channel" evidence="3">
    <location>
        <begin position="245"/>
        <end position="301"/>
    </location>
</feature>
<feature type="transmembrane region" description="Helical" evidence="2">
    <location>
        <begin position="195"/>
        <end position="216"/>
    </location>
</feature>
<evidence type="ECO:0000256" key="1">
    <source>
        <dbReference type="ARBA" id="ARBA00022737"/>
    </source>
</evidence>
<feature type="transmembrane region" description="Helical" evidence="2">
    <location>
        <begin position="276"/>
        <end position="297"/>
    </location>
</feature>
<name>A0A1J5N6Z1_9BACT</name>
<dbReference type="OrthoDB" id="3034488at2"/>
<comment type="caution">
    <text evidence="4">The sequence shown here is derived from an EMBL/GenBank/DDBJ whole genome shotgun (WGS) entry which is preliminary data.</text>
</comment>
<proteinExistence type="predicted"/>
<keyword evidence="2" id="KW-0812">Transmembrane</keyword>
<keyword evidence="2" id="KW-1133">Transmembrane helix</keyword>
<dbReference type="EMBL" id="LKAQ01000004">
    <property type="protein sequence ID" value="OIQ49063.1"/>
    <property type="molecule type" value="Genomic_DNA"/>
</dbReference>
<dbReference type="InterPro" id="IPR001646">
    <property type="entry name" value="5peptide_repeat"/>
</dbReference>
<dbReference type="Gene3D" id="2.160.20.80">
    <property type="entry name" value="E3 ubiquitin-protein ligase SopA"/>
    <property type="match status" value="1"/>
</dbReference>
<evidence type="ECO:0000259" key="3">
    <source>
        <dbReference type="Pfam" id="PF07885"/>
    </source>
</evidence>
<dbReference type="AlphaFoldDB" id="A0A1J5N6Z1"/>
<dbReference type="SUPFAM" id="SSF81324">
    <property type="entry name" value="Voltage-gated potassium channels"/>
    <property type="match status" value="1"/>
</dbReference>
<evidence type="ECO:0000256" key="2">
    <source>
        <dbReference type="SAM" id="Phobius"/>
    </source>
</evidence>
<evidence type="ECO:0000313" key="4">
    <source>
        <dbReference type="EMBL" id="OIQ49063.1"/>
    </source>
</evidence>
<dbReference type="RefSeq" id="WP_071544616.1">
    <property type="nucleotide sequence ID" value="NZ_LKAQ01000004.1"/>
</dbReference>
<keyword evidence="1" id="KW-0677">Repeat</keyword>
<dbReference type="Proteomes" id="UP000181901">
    <property type="component" value="Unassembled WGS sequence"/>
</dbReference>
<protein>
    <submittedName>
        <fullName evidence="4">Secreted effector protein PipB</fullName>
    </submittedName>
</protein>
<dbReference type="Pfam" id="PF07885">
    <property type="entry name" value="Ion_trans_2"/>
    <property type="match status" value="1"/>
</dbReference>
<evidence type="ECO:0000313" key="5">
    <source>
        <dbReference type="Proteomes" id="UP000181901"/>
    </source>
</evidence>
<dbReference type="PANTHER" id="PTHR47485">
    <property type="entry name" value="THYLAKOID LUMENAL 17.4 KDA PROTEIN, CHLOROPLASTIC"/>
    <property type="match status" value="1"/>
</dbReference>
<dbReference type="PANTHER" id="PTHR47485:SF1">
    <property type="entry name" value="THYLAKOID LUMENAL 17.4 KDA PROTEIN, CHLOROPLASTIC"/>
    <property type="match status" value="1"/>
</dbReference>
<dbReference type="SUPFAM" id="SSF141571">
    <property type="entry name" value="Pentapeptide repeat-like"/>
    <property type="match status" value="1"/>
</dbReference>
<reference evidence="4 5" key="1">
    <citation type="submission" date="2015-09" db="EMBL/GenBank/DDBJ databases">
        <title>Genome of Desulfovibrio dechloracetivorans BerOc1, a mercury methylating strain isolated from highly hydrocarbons and metals contaminated coastal sediments.</title>
        <authorList>
            <person name="Goni Urriza M."/>
            <person name="Gassie C."/>
            <person name="Bouchez O."/>
            <person name="Klopp C."/>
            <person name="Ranchou-Peyruse A."/>
            <person name="Remy G."/>
        </authorList>
    </citation>
    <scope>NUCLEOTIDE SEQUENCE [LARGE SCALE GENOMIC DNA]</scope>
    <source>
        <strain evidence="4 5">BerOc1</strain>
    </source>
</reference>
<dbReference type="Gene3D" id="1.10.287.70">
    <property type="match status" value="1"/>
</dbReference>
<sequence>MANPEHVRILLEEGVEAWNKWRKENPEEKPDLSGALLQEANLRGVNLAFANLQKANLYKANLNDADIRGADLSKAMLVKTHLMAAILAFADLQGANLLGGNLQRANLIGTHLYKTNLNGADIRGVNLYGADLSEAHIMGIQYNNIICRSTNVQGCRGNQRFIRHVMDLDFIAEARERYPLKYWLWKCTSNCGRSISLWATISFGLALLFGVAFARYPAWSWLPDWLQSFLVSIAPSFKYGNPEIQEGWFTPYYFSIVTFTTLGFGDVTPTDTAGQLWLAAEVILGYIMLGGLITLFATRMVRQSG</sequence>
<keyword evidence="2" id="KW-0472">Membrane</keyword>
<gene>
    <name evidence="4" type="primary">pipB</name>
    <name evidence="4" type="ORF">BerOc1_00982</name>
</gene>
<organism evidence="4 5">
    <name type="scientific">Pseudodesulfovibrio hydrargyri</name>
    <dbReference type="NCBI Taxonomy" id="2125990"/>
    <lineage>
        <taxon>Bacteria</taxon>
        <taxon>Pseudomonadati</taxon>
        <taxon>Thermodesulfobacteriota</taxon>
        <taxon>Desulfovibrionia</taxon>
        <taxon>Desulfovibrionales</taxon>
        <taxon>Desulfovibrionaceae</taxon>
    </lineage>
</organism>
<dbReference type="Pfam" id="PF00805">
    <property type="entry name" value="Pentapeptide"/>
    <property type="match status" value="2"/>
</dbReference>
<dbReference type="InterPro" id="IPR013099">
    <property type="entry name" value="K_chnl_dom"/>
</dbReference>